<comment type="subcellular location">
    <subcellularLocation>
        <location evidence="1">Plastid</location>
        <location evidence="1">Amyloplast</location>
    </subcellularLocation>
</comment>
<keyword evidence="4" id="KW-0035">Amyloplast</keyword>
<evidence type="ECO:0000259" key="5">
    <source>
        <dbReference type="Pfam" id="PF08323"/>
    </source>
</evidence>
<keyword evidence="2" id="KW-0328">Glycosyltransferase</keyword>
<evidence type="ECO:0000313" key="6">
    <source>
        <dbReference type="EMBL" id="RKP14929.1"/>
    </source>
</evidence>
<dbReference type="PANTHER" id="PTHR45825:SF11">
    <property type="entry name" value="ALPHA AMYLASE DOMAIN-CONTAINING PROTEIN"/>
    <property type="match status" value="1"/>
</dbReference>
<dbReference type="InterPro" id="IPR013534">
    <property type="entry name" value="Starch_synth_cat_dom"/>
</dbReference>
<protein>
    <recommendedName>
        <fullName evidence="5">Starch synthase catalytic domain-containing protein</fullName>
    </recommendedName>
</protein>
<keyword evidence="7" id="KW-1185">Reference proteome</keyword>
<dbReference type="GO" id="GO:0016757">
    <property type="term" value="F:glycosyltransferase activity"/>
    <property type="evidence" value="ECO:0007669"/>
    <property type="project" value="UniProtKB-KW"/>
</dbReference>
<organism evidence="6 7">
    <name type="scientific">Piptocephalis cylindrospora</name>
    <dbReference type="NCBI Taxonomy" id="1907219"/>
    <lineage>
        <taxon>Eukaryota</taxon>
        <taxon>Fungi</taxon>
        <taxon>Fungi incertae sedis</taxon>
        <taxon>Zoopagomycota</taxon>
        <taxon>Zoopagomycotina</taxon>
        <taxon>Zoopagomycetes</taxon>
        <taxon>Zoopagales</taxon>
        <taxon>Piptocephalidaceae</taxon>
        <taxon>Piptocephalis</taxon>
    </lineage>
</organism>
<dbReference type="AlphaFoldDB" id="A0A4V1IYL0"/>
<proteinExistence type="predicted"/>
<sequence>MHVTKEFGPATLGGLGSVVTSLATVQAHSGRLGHRPAIILPYYAFLQSKYSSIKPHGDPLVLGIPEFPHHPSPPSSLQAQVYHVKHPLDKANATHLDLYLIGPGSFPPFSSAFAAPSPADMYYSMGGGLPQEWQDLYYVAAVAAFLDREAGFLRTRASPPPLPLLVHFHGATVAMTRAFLSSPIPSIYTMHDYREEPLYSLALSSLARFFPLISIDRPAFSSSPSPDWPLPTTSLSPYIHGGRVFPSSLGIDSASAVTFVSKTLAKHMTQGNLTFTGSPLLLPPILRQAQEGYFTGITNGVDLSQRSPFHRDPQLASRGLALSETLREGEIHRAKTKARDALVEAGIIPGSQTIPGRMVLFVGRFQYNKGMASLPLAAQAIKKHGGILVIMGSYNDYPAGEIKALVRDYAPHVLLIDTQEVQDTWGSVIRLAADLAFIPSFTESFGLVAAEALLFGAGVVTTGVGGLREFLYEGDKDGVGRNAWFFPTQPLDPTEALDHAISFLDQAPHPGALQSEWISSALALAWEREQGEEEKGGADSPLSAYLAVYQVALSRSSQSRRGVL</sequence>
<evidence type="ECO:0000256" key="4">
    <source>
        <dbReference type="ARBA" id="ARBA00023234"/>
    </source>
</evidence>
<dbReference type="Proteomes" id="UP000267251">
    <property type="component" value="Unassembled WGS sequence"/>
</dbReference>
<evidence type="ECO:0000313" key="7">
    <source>
        <dbReference type="Proteomes" id="UP000267251"/>
    </source>
</evidence>
<gene>
    <name evidence="6" type="ORF">BJ684DRAFT_7843</name>
</gene>
<dbReference type="Gene3D" id="3.40.50.2000">
    <property type="entry name" value="Glycogen Phosphorylase B"/>
    <property type="match status" value="2"/>
</dbReference>
<evidence type="ECO:0000256" key="3">
    <source>
        <dbReference type="ARBA" id="ARBA00022679"/>
    </source>
</evidence>
<dbReference type="EMBL" id="KZ987775">
    <property type="protein sequence ID" value="RKP14929.1"/>
    <property type="molecule type" value="Genomic_DNA"/>
</dbReference>
<name>A0A4V1IYL0_9FUNG</name>
<dbReference type="Pfam" id="PF08323">
    <property type="entry name" value="Glyco_transf_5"/>
    <property type="match status" value="1"/>
</dbReference>
<evidence type="ECO:0000256" key="2">
    <source>
        <dbReference type="ARBA" id="ARBA00022676"/>
    </source>
</evidence>
<accession>A0A4V1IYL0</accession>
<reference evidence="7" key="1">
    <citation type="journal article" date="2018" name="Nat. Microbiol.">
        <title>Leveraging single-cell genomics to expand the fungal tree of life.</title>
        <authorList>
            <person name="Ahrendt S.R."/>
            <person name="Quandt C.A."/>
            <person name="Ciobanu D."/>
            <person name="Clum A."/>
            <person name="Salamov A."/>
            <person name="Andreopoulos B."/>
            <person name="Cheng J.F."/>
            <person name="Woyke T."/>
            <person name="Pelin A."/>
            <person name="Henrissat B."/>
            <person name="Reynolds N.K."/>
            <person name="Benny G.L."/>
            <person name="Smith M.E."/>
            <person name="James T.Y."/>
            <person name="Grigoriev I.V."/>
        </authorList>
    </citation>
    <scope>NUCLEOTIDE SEQUENCE [LARGE SCALE GENOMIC DNA]</scope>
</reference>
<dbReference type="SUPFAM" id="SSF53756">
    <property type="entry name" value="UDP-Glycosyltransferase/glycogen phosphorylase"/>
    <property type="match status" value="1"/>
</dbReference>
<dbReference type="OrthoDB" id="512920at2759"/>
<keyword evidence="3" id="KW-0808">Transferase</keyword>
<keyword evidence="4" id="KW-0934">Plastid</keyword>
<feature type="domain" description="Starch synthase catalytic" evidence="5">
    <location>
        <begin position="2"/>
        <end position="270"/>
    </location>
</feature>
<evidence type="ECO:0000256" key="1">
    <source>
        <dbReference type="ARBA" id="ARBA00004602"/>
    </source>
</evidence>
<dbReference type="Pfam" id="PF13692">
    <property type="entry name" value="Glyco_trans_1_4"/>
    <property type="match status" value="1"/>
</dbReference>
<dbReference type="PANTHER" id="PTHR45825">
    <property type="entry name" value="GRANULE-BOUND STARCH SYNTHASE 1, CHLOROPLASTIC/AMYLOPLASTIC"/>
    <property type="match status" value="1"/>
</dbReference>